<comment type="similarity">
    <text evidence="1 3">Belongs to the TPP enzyme family.</text>
</comment>
<dbReference type="InterPro" id="IPR029035">
    <property type="entry name" value="DHS-like_NAD/FAD-binding_dom"/>
</dbReference>
<dbReference type="Proteomes" id="UP000198356">
    <property type="component" value="Unassembled WGS sequence"/>
</dbReference>
<dbReference type="Pfam" id="PF00205">
    <property type="entry name" value="TPP_enzyme_M"/>
    <property type="match status" value="1"/>
</dbReference>
<dbReference type="GO" id="GO:0000287">
    <property type="term" value="F:magnesium ion binding"/>
    <property type="evidence" value="ECO:0007669"/>
    <property type="project" value="InterPro"/>
</dbReference>
<name>A0A239IYG7_9BACT</name>
<dbReference type="InterPro" id="IPR012000">
    <property type="entry name" value="Thiamin_PyroP_enz_cen_dom"/>
</dbReference>
<dbReference type="InterPro" id="IPR045229">
    <property type="entry name" value="TPP_enz"/>
</dbReference>
<gene>
    <name evidence="7" type="ORF">SAMN05421770_103340</name>
</gene>
<evidence type="ECO:0000313" key="7">
    <source>
        <dbReference type="EMBL" id="SNS98432.1"/>
    </source>
</evidence>
<dbReference type="InterPro" id="IPR011766">
    <property type="entry name" value="TPP_enzyme_TPP-bd"/>
</dbReference>
<evidence type="ECO:0000313" key="8">
    <source>
        <dbReference type="Proteomes" id="UP000198356"/>
    </source>
</evidence>
<organism evidence="7 8">
    <name type="scientific">Granulicella rosea</name>
    <dbReference type="NCBI Taxonomy" id="474952"/>
    <lineage>
        <taxon>Bacteria</taxon>
        <taxon>Pseudomonadati</taxon>
        <taxon>Acidobacteriota</taxon>
        <taxon>Terriglobia</taxon>
        <taxon>Terriglobales</taxon>
        <taxon>Acidobacteriaceae</taxon>
        <taxon>Granulicella</taxon>
    </lineage>
</organism>
<feature type="domain" description="Thiamine pyrophosphate enzyme N-terminal TPP-binding" evidence="6">
    <location>
        <begin position="3"/>
        <end position="122"/>
    </location>
</feature>
<dbReference type="GO" id="GO:0009099">
    <property type="term" value="P:L-valine biosynthetic process"/>
    <property type="evidence" value="ECO:0007669"/>
    <property type="project" value="TreeGrafter"/>
</dbReference>
<dbReference type="PANTHER" id="PTHR18968">
    <property type="entry name" value="THIAMINE PYROPHOSPHATE ENZYMES"/>
    <property type="match status" value="1"/>
</dbReference>
<evidence type="ECO:0000259" key="4">
    <source>
        <dbReference type="Pfam" id="PF00205"/>
    </source>
</evidence>
<dbReference type="Pfam" id="PF02775">
    <property type="entry name" value="TPP_enzyme_C"/>
    <property type="match status" value="1"/>
</dbReference>
<dbReference type="GO" id="GO:0003984">
    <property type="term" value="F:acetolactate synthase activity"/>
    <property type="evidence" value="ECO:0007669"/>
    <property type="project" value="TreeGrafter"/>
</dbReference>
<dbReference type="GO" id="GO:0009097">
    <property type="term" value="P:isoleucine biosynthetic process"/>
    <property type="evidence" value="ECO:0007669"/>
    <property type="project" value="TreeGrafter"/>
</dbReference>
<evidence type="ECO:0000256" key="3">
    <source>
        <dbReference type="RuleBase" id="RU362132"/>
    </source>
</evidence>
<dbReference type="RefSeq" id="WP_089408443.1">
    <property type="nucleotide sequence ID" value="NZ_FZOU01000003.1"/>
</dbReference>
<dbReference type="GO" id="GO:0030976">
    <property type="term" value="F:thiamine pyrophosphate binding"/>
    <property type="evidence" value="ECO:0007669"/>
    <property type="project" value="InterPro"/>
</dbReference>
<dbReference type="AlphaFoldDB" id="A0A239IYG7"/>
<proteinExistence type="inferred from homology"/>
<dbReference type="Pfam" id="PF02776">
    <property type="entry name" value="TPP_enzyme_N"/>
    <property type="match status" value="1"/>
</dbReference>
<evidence type="ECO:0000259" key="6">
    <source>
        <dbReference type="Pfam" id="PF02776"/>
    </source>
</evidence>
<dbReference type="InterPro" id="IPR012001">
    <property type="entry name" value="Thiamin_PyroP_enz_TPP-bd_dom"/>
</dbReference>
<evidence type="ECO:0000259" key="5">
    <source>
        <dbReference type="Pfam" id="PF02775"/>
    </source>
</evidence>
<dbReference type="Gene3D" id="3.40.50.970">
    <property type="match status" value="2"/>
</dbReference>
<evidence type="ECO:0000256" key="1">
    <source>
        <dbReference type="ARBA" id="ARBA00007812"/>
    </source>
</evidence>
<protein>
    <submittedName>
        <fullName evidence="7">Acetolactate synthase-1/2/3 large subunit</fullName>
    </submittedName>
</protein>
<dbReference type="CDD" id="cd07035">
    <property type="entry name" value="TPP_PYR_POX_like"/>
    <property type="match status" value="1"/>
</dbReference>
<dbReference type="SUPFAM" id="SSF52467">
    <property type="entry name" value="DHS-like NAD/FAD-binding domain"/>
    <property type="match status" value="1"/>
</dbReference>
<dbReference type="EMBL" id="FZOU01000003">
    <property type="protein sequence ID" value="SNS98432.1"/>
    <property type="molecule type" value="Genomic_DNA"/>
</dbReference>
<reference evidence="7 8" key="1">
    <citation type="submission" date="2017-06" db="EMBL/GenBank/DDBJ databases">
        <authorList>
            <person name="Kim H.J."/>
            <person name="Triplett B.A."/>
        </authorList>
    </citation>
    <scope>NUCLEOTIDE SEQUENCE [LARGE SCALE GENOMIC DNA]</scope>
    <source>
        <strain evidence="7 8">DSM 18704</strain>
    </source>
</reference>
<dbReference type="PANTHER" id="PTHR18968:SF142">
    <property type="entry name" value="ACETOLACTATE SYNTHASE"/>
    <property type="match status" value="1"/>
</dbReference>
<accession>A0A239IYG7</accession>
<sequence>MTKYSDLLADWLVDLGYTHCFFVAGGNIMHLLESCSHKLTCIPVVHEVAAGIAAEYFNELGLGHKAFALVTAGPGLTNIVTAMAGAWLESRELLVIGGQVKTTDLSRGKVRQRGIQEIDGVAIATPITERAVLYTIVSDQTIFSALTRSGERGRKGPVFLEIPLDIQGAQVDAASLSEPVPAFAPAFAPISPEAIEALLEQIKQAERPVILLGAGIDRATTQALLADGRLSRLGVPIMTTWNAMDRIPADHPLYFGRPNTWGQRYANILVQQADLLIALGTRLSLQQSGFNWQQFIPAGRIVQVDCDAAELTKGHPAIATALRGDANEVLDALADFKLGDHTAWLAFCRQVQAALPLVEPVNHTGAGYLSPYVFAEKLSTLATEDDIVIPCSSGSAFTVMMQTFAQKQGQLIVTNKGLASMGYGLSGAIGAAFAARPRRTILVEGDGGFIQNLQELGTVRANDLNLKIFIFDDNGYASIRMTQINYFGGRYVGCDTQTGLGIPKWRHLFAAYEIPVQTVLPGFEADPAFLEAFNAPGPAAFLVHIDPAQTYFPKITSRITASGSMESNPLHRMTPDLDDETAATVFRYL</sequence>
<dbReference type="Gene3D" id="3.40.50.1220">
    <property type="entry name" value="TPP-binding domain"/>
    <property type="match status" value="1"/>
</dbReference>
<dbReference type="GO" id="GO:0050660">
    <property type="term" value="F:flavin adenine dinucleotide binding"/>
    <property type="evidence" value="ECO:0007669"/>
    <property type="project" value="TreeGrafter"/>
</dbReference>
<evidence type="ECO:0000256" key="2">
    <source>
        <dbReference type="ARBA" id="ARBA00023052"/>
    </source>
</evidence>
<dbReference type="SUPFAM" id="SSF52518">
    <property type="entry name" value="Thiamin diphosphate-binding fold (THDP-binding)"/>
    <property type="match status" value="2"/>
</dbReference>
<feature type="domain" description="Thiamine pyrophosphate enzyme central" evidence="4">
    <location>
        <begin position="195"/>
        <end position="333"/>
    </location>
</feature>
<dbReference type="CDD" id="cd00568">
    <property type="entry name" value="TPP_enzymes"/>
    <property type="match status" value="1"/>
</dbReference>
<keyword evidence="8" id="KW-1185">Reference proteome</keyword>
<dbReference type="InterPro" id="IPR029061">
    <property type="entry name" value="THDP-binding"/>
</dbReference>
<dbReference type="OrthoDB" id="4494979at2"/>
<dbReference type="GO" id="GO:0005948">
    <property type="term" value="C:acetolactate synthase complex"/>
    <property type="evidence" value="ECO:0007669"/>
    <property type="project" value="TreeGrafter"/>
</dbReference>
<keyword evidence="2 3" id="KW-0786">Thiamine pyrophosphate</keyword>
<feature type="domain" description="Thiamine pyrophosphate enzyme TPP-binding" evidence="5">
    <location>
        <begin position="396"/>
        <end position="539"/>
    </location>
</feature>